<dbReference type="Proteomes" id="UP001499841">
    <property type="component" value="Unassembled WGS sequence"/>
</dbReference>
<feature type="transmembrane region" description="Helical" evidence="10">
    <location>
        <begin position="308"/>
        <end position="341"/>
    </location>
</feature>
<evidence type="ECO:0000256" key="11">
    <source>
        <dbReference type="SAM" id="MobiDB-lite"/>
    </source>
</evidence>
<feature type="transmembrane region" description="Helical" evidence="10">
    <location>
        <begin position="362"/>
        <end position="385"/>
    </location>
</feature>
<dbReference type="Pfam" id="PF16192">
    <property type="entry name" value="PMT_4TMC"/>
    <property type="match status" value="1"/>
</dbReference>
<evidence type="ECO:0000256" key="9">
    <source>
        <dbReference type="ARBA" id="ARBA00093617"/>
    </source>
</evidence>
<reference evidence="15" key="1">
    <citation type="journal article" date="2019" name="Int. J. Syst. Evol. Microbiol.">
        <title>The Global Catalogue of Microorganisms (GCM) 10K type strain sequencing project: providing services to taxonomists for standard genome sequencing and annotation.</title>
        <authorList>
            <consortium name="The Broad Institute Genomics Platform"/>
            <consortium name="The Broad Institute Genome Sequencing Center for Infectious Disease"/>
            <person name="Wu L."/>
            <person name="Ma J."/>
        </authorList>
    </citation>
    <scope>NUCLEOTIDE SEQUENCE [LARGE SCALE GENOMIC DNA]</scope>
    <source>
        <strain evidence="15">JCM 17459</strain>
    </source>
</reference>
<feature type="transmembrane region" description="Helical" evidence="10">
    <location>
        <begin position="635"/>
        <end position="656"/>
    </location>
</feature>
<evidence type="ECO:0000313" key="14">
    <source>
        <dbReference type="EMBL" id="GAA3509990.1"/>
    </source>
</evidence>
<keyword evidence="8 10" id="KW-0472">Membrane</keyword>
<sequence>MALGSPDAAHDRGEPAPHPPIFAGPAPFPSRREGEHLTDDDRQRLARTVMRRGFRERRSGTAEPAVAAHPRSAVEIEDDLRGRLGLRSLGDRLDPTARLWGWLGPLVVTALAAVMRLVNLNHPTRLIFDETYYVKQAYSMLTLGYEGDWPADDANDRFVQGDFSDLSTKADYVVHPSVGKWMIAVGLRLFGADNGAGWRFGAAVVGTVSVLLLARLATRMFGSALLGTVAGLLLAIDGMHLTESRTSLLDIFLMFWVLVGFWFVLKDREATRAVLARRTAAVLAVEEERAGGRAALPERFAPRVGPRWWLVGAGVALGLACGVKWSGIYAVAVFGVMVFVWDTCARRAVGARSWLAGGVLRGGVPAFLALVPTAALTYVATWFSWFTHADSYRRQWAADLRAGGEPVPRSWLPDTLNSWWEYHLVMWDFHNNLTPEHSYAAHPAGWIIQWRPTSFFWPDPAPPPEACGAERCVQAITSLGNPVVWWLGALALVVLVHAAVRRRDWRAWAILAGYAAMYLPWFAYAHRTIFTFYAVAFVPYVVLCLTFVLGWVTGLLRPPRRDPGVSTTADALPGTTANAVPGTTADALPGTTADALPGTTADAGPATTAEPPARPSRLALLLTDDGTVRLTARSWAVLGVVVGLAVAAAVFWWPIWTGATVSYDFWRWHMWLPSWI</sequence>
<comment type="function">
    <text evidence="10">Protein O-mannosyltransferase that catalyzes the transfer of a single mannose residue from a polyprenol phospho-mannosyl lipidic donor to the hydroxyl group of selected serine and threonine residues in acceptor proteins.</text>
</comment>
<feature type="transmembrane region" description="Helical" evidence="10">
    <location>
        <begin position="248"/>
        <end position="265"/>
    </location>
</feature>
<evidence type="ECO:0000256" key="8">
    <source>
        <dbReference type="ARBA" id="ARBA00023136"/>
    </source>
</evidence>
<evidence type="ECO:0000256" key="10">
    <source>
        <dbReference type="RuleBase" id="RU367007"/>
    </source>
</evidence>
<feature type="compositionally biased region" description="Basic and acidic residues" evidence="11">
    <location>
        <begin position="30"/>
        <end position="41"/>
    </location>
</feature>
<comment type="similarity">
    <text evidence="3 10">Belongs to the glycosyltransferase 39 family.</text>
</comment>
<dbReference type="InterPro" id="IPR027005">
    <property type="entry name" value="PMT-like"/>
</dbReference>
<dbReference type="PANTHER" id="PTHR10050:SF46">
    <property type="entry name" value="PROTEIN O-MANNOSYL-TRANSFERASE 2"/>
    <property type="match status" value="1"/>
</dbReference>
<comment type="pathway">
    <text evidence="2 10">Protein modification; protein glycosylation.</text>
</comment>
<evidence type="ECO:0000256" key="5">
    <source>
        <dbReference type="ARBA" id="ARBA00022679"/>
    </source>
</evidence>
<dbReference type="PANTHER" id="PTHR10050">
    <property type="entry name" value="DOLICHYL-PHOSPHATE-MANNOSE--PROTEIN MANNOSYLTRANSFERASE"/>
    <property type="match status" value="1"/>
</dbReference>
<evidence type="ECO:0000256" key="6">
    <source>
        <dbReference type="ARBA" id="ARBA00022692"/>
    </source>
</evidence>
<dbReference type="EMBL" id="BAABBA010000026">
    <property type="protein sequence ID" value="GAA3509990.1"/>
    <property type="molecule type" value="Genomic_DNA"/>
</dbReference>
<feature type="domain" description="ArnT-like N-terminal" evidence="12">
    <location>
        <begin position="107"/>
        <end position="267"/>
    </location>
</feature>
<keyword evidence="4 10" id="KW-0328">Glycosyltransferase</keyword>
<evidence type="ECO:0000256" key="7">
    <source>
        <dbReference type="ARBA" id="ARBA00022989"/>
    </source>
</evidence>
<evidence type="ECO:0000259" key="12">
    <source>
        <dbReference type="Pfam" id="PF02366"/>
    </source>
</evidence>
<comment type="caution">
    <text evidence="14">The sequence shown here is derived from an EMBL/GenBank/DDBJ whole genome shotgun (WGS) entry which is preliminary data.</text>
</comment>
<name>A0ABP6UMW2_9MICO</name>
<keyword evidence="5 10" id="KW-0808">Transferase</keyword>
<evidence type="ECO:0000313" key="15">
    <source>
        <dbReference type="Proteomes" id="UP001499841"/>
    </source>
</evidence>
<organism evidence="14 15">
    <name type="scientific">Georgenia daeguensis</name>
    <dbReference type="NCBI Taxonomy" id="908355"/>
    <lineage>
        <taxon>Bacteria</taxon>
        <taxon>Bacillati</taxon>
        <taxon>Actinomycetota</taxon>
        <taxon>Actinomycetes</taxon>
        <taxon>Micrococcales</taxon>
        <taxon>Bogoriellaceae</taxon>
        <taxon>Georgenia</taxon>
    </lineage>
</organism>
<feature type="domain" description="Protein O-mannosyl-transferase C-terminal four TM" evidence="13">
    <location>
        <begin position="416"/>
        <end position="543"/>
    </location>
</feature>
<keyword evidence="10" id="KW-1003">Cell membrane</keyword>
<evidence type="ECO:0000259" key="13">
    <source>
        <dbReference type="Pfam" id="PF16192"/>
    </source>
</evidence>
<dbReference type="InterPro" id="IPR003342">
    <property type="entry name" value="ArnT-like_N"/>
</dbReference>
<feature type="compositionally biased region" description="Pro residues" evidence="11">
    <location>
        <begin position="16"/>
        <end position="28"/>
    </location>
</feature>
<keyword evidence="7 10" id="KW-1133">Transmembrane helix</keyword>
<keyword evidence="6 10" id="KW-0812">Transmembrane</keyword>
<comment type="subcellular location">
    <subcellularLocation>
        <location evidence="10">Cell membrane</location>
    </subcellularLocation>
    <subcellularLocation>
        <location evidence="1">Endomembrane system</location>
        <topology evidence="1">Multi-pass membrane protein</topology>
    </subcellularLocation>
</comment>
<feature type="transmembrane region" description="Helical" evidence="10">
    <location>
        <begin position="530"/>
        <end position="552"/>
    </location>
</feature>
<evidence type="ECO:0000256" key="2">
    <source>
        <dbReference type="ARBA" id="ARBA00004922"/>
    </source>
</evidence>
<feature type="region of interest" description="Disordered" evidence="11">
    <location>
        <begin position="563"/>
        <end position="584"/>
    </location>
</feature>
<protein>
    <recommendedName>
        <fullName evidence="9 10">Polyprenol-phosphate-mannose--protein mannosyltransferase</fullName>
        <ecNumber evidence="10">2.4.1.-</ecNumber>
    </recommendedName>
</protein>
<proteinExistence type="inferred from homology"/>
<dbReference type="InterPro" id="IPR032421">
    <property type="entry name" value="PMT_4TMC"/>
</dbReference>
<evidence type="ECO:0000256" key="4">
    <source>
        <dbReference type="ARBA" id="ARBA00022676"/>
    </source>
</evidence>
<gene>
    <name evidence="14" type="ORF">GCM10022262_37220</name>
</gene>
<feature type="region of interest" description="Disordered" evidence="11">
    <location>
        <begin position="1"/>
        <end position="41"/>
    </location>
</feature>
<feature type="transmembrane region" description="Helical" evidence="10">
    <location>
        <begin position="220"/>
        <end position="236"/>
    </location>
</feature>
<keyword evidence="15" id="KW-1185">Reference proteome</keyword>
<evidence type="ECO:0000256" key="3">
    <source>
        <dbReference type="ARBA" id="ARBA00007222"/>
    </source>
</evidence>
<accession>A0ABP6UMW2</accession>
<dbReference type="Pfam" id="PF02366">
    <property type="entry name" value="PMT"/>
    <property type="match status" value="1"/>
</dbReference>
<feature type="transmembrane region" description="Helical" evidence="10">
    <location>
        <begin position="507"/>
        <end position="524"/>
    </location>
</feature>
<dbReference type="EC" id="2.4.1.-" evidence="10"/>
<feature type="transmembrane region" description="Helical" evidence="10">
    <location>
        <begin position="196"/>
        <end position="214"/>
    </location>
</feature>
<evidence type="ECO:0000256" key="1">
    <source>
        <dbReference type="ARBA" id="ARBA00004127"/>
    </source>
</evidence>